<reference evidence="2 3" key="1">
    <citation type="submission" date="2019-07" db="EMBL/GenBank/DDBJ databases">
        <title>Qingshengfaniella alkalisoli gen. nov., sp. nov., isolated from saline soil.</title>
        <authorList>
            <person name="Xu L."/>
            <person name="Huang X.-X."/>
            <person name="Sun J.-Q."/>
        </authorList>
    </citation>
    <scope>NUCLEOTIDE SEQUENCE [LARGE SCALE GENOMIC DNA]</scope>
    <source>
        <strain evidence="2 3">DSM 27279</strain>
    </source>
</reference>
<dbReference type="PANTHER" id="PTHR42928:SF5">
    <property type="entry name" value="BLR1237 PROTEIN"/>
    <property type="match status" value="1"/>
</dbReference>
<evidence type="ECO:0000313" key="3">
    <source>
        <dbReference type="Proteomes" id="UP000318405"/>
    </source>
</evidence>
<dbReference type="Gene3D" id="3.40.190.150">
    <property type="entry name" value="Bordetella uptake gene, domain 1"/>
    <property type="match status" value="1"/>
</dbReference>
<accession>A0A556B0C0</accession>
<dbReference type="Proteomes" id="UP000318405">
    <property type="component" value="Unassembled WGS sequence"/>
</dbReference>
<gene>
    <name evidence="2" type="ORF">FOZ76_02490</name>
</gene>
<dbReference type="EMBL" id="VLTJ01000004">
    <property type="protein sequence ID" value="TSH98637.1"/>
    <property type="molecule type" value="Genomic_DNA"/>
</dbReference>
<dbReference type="CDD" id="cd07012">
    <property type="entry name" value="PBP2_Bug_TTT"/>
    <property type="match status" value="1"/>
</dbReference>
<dbReference type="SUPFAM" id="SSF53850">
    <property type="entry name" value="Periplasmic binding protein-like II"/>
    <property type="match status" value="1"/>
</dbReference>
<evidence type="ECO:0000313" key="2">
    <source>
        <dbReference type="EMBL" id="TSH98637.1"/>
    </source>
</evidence>
<comment type="caution">
    <text evidence="2">The sequence shown here is derived from an EMBL/GenBank/DDBJ whole genome shotgun (WGS) entry which is preliminary data.</text>
</comment>
<name>A0A556B0C0_9BURK</name>
<dbReference type="AlphaFoldDB" id="A0A556B0C0"/>
<comment type="similarity">
    <text evidence="1">Belongs to the UPF0065 (bug) family.</text>
</comment>
<proteinExistence type="inferred from homology"/>
<dbReference type="Gene3D" id="3.40.190.10">
    <property type="entry name" value="Periplasmic binding protein-like II"/>
    <property type="match status" value="1"/>
</dbReference>
<sequence length="335" mass="35787">MHLHNDYSGDMMQHRKLAAWFMFGMLACPISGLTAEYPEKPVDVVIPYSTGNGLDLLGREFSHRLEAELKVPLVVINREGAAGVIGTGSAARASPDGYTLLFHANPPFVTAALVPERAPYDPRSSFVPVAQVGSVPLVLVTSGKSPFNDFAGMRSYVQAHPEKANYASAGVGSPGHIYGELLNRAMDADIQEVRYKATGQALIDVVSGEVLLSLVSVSAVLPYLESGSLRALAVGSSDRLPRFPEVPTLAEVLHQPGFEAGVWYGFFAPAGTPATHVQKLYEAIARAAQTSELRGFMARLGMVPHVRDSAALAAIVDEDVKVAARLLQDTKLAGH</sequence>
<dbReference type="Pfam" id="PF03401">
    <property type="entry name" value="TctC"/>
    <property type="match status" value="1"/>
</dbReference>
<protein>
    <submittedName>
        <fullName evidence="2">Tripartite tricarboxylate transporter substrate binding protein</fullName>
    </submittedName>
</protein>
<dbReference type="InterPro" id="IPR005064">
    <property type="entry name" value="BUG"/>
</dbReference>
<keyword evidence="3" id="KW-1185">Reference proteome</keyword>
<evidence type="ECO:0000256" key="1">
    <source>
        <dbReference type="ARBA" id="ARBA00006987"/>
    </source>
</evidence>
<dbReference type="InterPro" id="IPR042100">
    <property type="entry name" value="Bug_dom1"/>
</dbReference>
<dbReference type="PIRSF" id="PIRSF017082">
    <property type="entry name" value="YflP"/>
    <property type="match status" value="1"/>
</dbReference>
<organism evidence="2 3">
    <name type="scientific">Verticiella sediminum</name>
    <dbReference type="NCBI Taxonomy" id="1247510"/>
    <lineage>
        <taxon>Bacteria</taxon>
        <taxon>Pseudomonadati</taxon>
        <taxon>Pseudomonadota</taxon>
        <taxon>Betaproteobacteria</taxon>
        <taxon>Burkholderiales</taxon>
        <taxon>Alcaligenaceae</taxon>
        <taxon>Verticiella</taxon>
    </lineage>
</organism>
<dbReference type="OrthoDB" id="9150571at2"/>
<dbReference type="PANTHER" id="PTHR42928">
    <property type="entry name" value="TRICARBOXYLATE-BINDING PROTEIN"/>
    <property type="match status" value="1"/>
</dbReference>